<dbReference type="AlphaFoldDB" id="A0A1I5Q0G7"/>
<evidence type="ECO:0000313" key="2">
    <source>
        <dbReference type="Proteomes" id="UP000182624"/>
    </source>
</evidence>
<name>A0A1I5Q0G7_9FIRM</name>
<gene>
    <name evidence="1" type="ORF">SAMN04487928_101238</name>
</gene>
<keyword evidence="2" id="KW-1185">Reference proteome</keyword>
<dbReference type="OrthoDB" id="2003960at2"/>
<reference evidence="2" key="1">
    <citation type="submission" date="2016-10" db="EMBL/GenBank/DDBJ databases">
        <authorList>
            <person name="Varghese N."/>
            <person name="Submissions S."/>
        </authorList>
    </citation>
    <scope>NUCLEOTIDE SEQUENCE [LARGE SCALE GENOMIC DNA]</scope>
    <source>
        <strain evidence="2">P18</strain>
    </source>
</reference>
<sequence>MSKTDYMYIRTILLDYYNVLARKDVRLTSIFMAGKGKYDQPKVLKDVNKAINAYKVNGDTYVIYCFDTDKYDSSPEDAKIIRTEEQFCKDKGYDFVWFCHDVEEVFLGHSVENSEKTDAAKKYFANSKNRKVKADNLKAKVYGKGKSNLISVLDKYFGGKEKADIGCCKEE</sequence>
<proteinExistence type="predicted"/>
<accession>A0A1I5Q0G7</accession>
<dbReference type="Proteomes" id="UP000182624">
    <property type="component" value="Unassembled WGS sequence"/>
</dbReference>
<protein>
    <submittedName>
        <fullName evidence="1">Uncharacterized protein</fullName>
    </submittedName>
</protein>
<organism evidence="1 2">
    <name type="scientific">Butyrivibrio proteoclasticus</name>
    <dbReference type="NCBI Taxonomy" id="43305"/>
    <lineage>
        <taxon>Bacteria</taxon>
        <taxon>Bacillati</taxon>
        <taxon>Bacillota</taxon>
        <taxon>Clostridia</taxon>
        <taxon>Lachnospirales</taxon>
        <taxon>Lachnospiraceae</taxon>
        <taxon>Butyrivibrio</taxon>
    </lineage>
</organism>
<dbReference type="EMBL" id="FOXO01000001">
    <property type="protein sequence ID" value="SFP39689.1"/>
    <property type="molecule type" value="Genomic_DNA"/>
</dbReference>
<dbReference type="RefSeq" id="WP_143087394.1">
    <property type="nucleotide sequence ID" value="NZ_FOXO01000001.1"/>
</dbReference>
<evidence type="ECO:0000313" key="1">
    <source>
        <dbReference type="EMBL" id="SFP39689.1"/>
    </source>
</evidence>